<evidence type="ECO:0000313" key="11">
    <source>
        <dbReference type="Proteomes" id="UP000286510"/>
    </source>
</evidence>
<evidence type="ECO:0000313" key="2">
    <source>
        <dbReference type="EMBL" id="RHY14539.1"/>
    </source>
</evidence>
<sequence length="287" mass="32477">MPRPRISKASIGYLLNAPFVDMHAKCSQGGGGYKMALDTQHVFCRVAHVIHTDKLALSRYNIVPCKFKVPHSELYPPHLRGFTLNFGAFRHAHKRHRLDPAVVASLDAIGFVWDAAQHKWELQLLCLQLYKLQHGHTNVPRAFDIPSTDAWPTHLWGLPLGVMVNDLRKAMNTLAPPKLALLEALGFAWNAHDVIWTRQLAAVTTYAALYGHTNVPRMFVVPTSDPWPQDTWAMKLGFVVHNLRTKASGLARERKAHLDRLGFHWDARWSRPRTDATTLTSIEIVEV</sequence>
<dbReference type="EMBL" id="QUTC01003231">
    <property type="protein sequence ID" value="RHY71109.1"/>
    <property type="molecule type" value="Genomic_DNA"/>
</dbReference>
<dbReference type="EMBL" id="QUTB01003012">
    <property type="protein sequence ID" value="RHY70117.1"/>
    <property type="molecule type" value="Genomic_DNA"/>
</dbReference>
<evidence type="ECO:0000313" key="5">
    <source>
        <dbReference type="EMBL" id="RHY71109.1"/>
    </source>
</evidence>
<dbReference type="EMBL" id="QUTD01007134">
    <property type="protein sequence ID" value="RHY51654.1"/>
    <property type="molecule type" value="Genomic_DNA"/>
</dbReference>
<evidence type="ECO:0000313" key="3">
    <source>
        <dbReference type="EMBL" id="RHY51654.1"/>
    </source>
</evidence>
<evidence type="ECO:0000313" key="4">
    <source>
        <dbReference type="EMBL" id="RHY70117.1"/>
    </source>
</evidence>
<dbReference type="Proteomes" id="UP000286510">
    <property type="component" value="Unassembled WGS sequence"/>
</dbReference>
<name>A0A397B2Z5_APHAT</name>
<dbReference type="EMBL" id="QUSZ01004381">
    <property type="protein sequence ID" value="RHY14539.1"/>
    <property type="molecule type" value="Genomic_DNA"/>
</dbReference>
<dbReference type="PANTHER" id="PTHR37066:SF1">
    <property type="entry name" value="LNS2_PITP DOMAIN-CONTAINING PROTEIN"/>
    <property type="match status" value="1"/>
</dbReference>
<evidence type="ECO:0000313" key="7">
    <source>
        <dbReference type="Proteomes" id="UP000265427"/>
    </source>
</evidence>
<dbReference type="VEuPathDB" id="FungiDB:H257_15718"/>
<feature type="domain" description="Helicase-associated" evidence="1">
    <location>
        <begin position="193"/>
        <end position="263"/>
    </location>
</feature>
<gene>
    <name evidence="6" type="ORF">DYB26_009547</name>
    <name evidence="3" type="ORF">DYB30_010390</name>
    <name evidence="4" type="ORF">DYB34_009185</name>
    <name evidence="2" type="ORF">DYB36_009320</name>
    <name evidence="5" type="ORF">DYB38_008841</name>
</gene>
<dbReference type="AlphaFoldDB" id="A0A397B2Z5"/>
<evidence type="ECO:0000313" key="9">
    <source>
        <dbReference type="Proteomes" id="UP000266643"/>
    </source>
</evidence>
<dbReference type="PANTHER" id="PTHR37066">
    <property type="entry name" value="HELICASE-ASSOCIATED"/>
    <property type="match status" value="1"/>
</dbReference>
<proteinExistence type="predicted"/>
<organism evidence="2 7">
    <name type="scientific">Aphanomyces astaci</name>
    <name type="common">Crayfish plague agent</name>
    <dbReference type="NCBI Taxonomy" id="112090"/>
    <lineage>
        <taxon>Eukaryota</taxon>
        <taxon>Sar</taxon>
        <taxon>Stramenopiles</taxon>
        <taxon>Oomycota</taxon>
        <taxon>Saprolegniomycetes</taxon>
        <taxon>Saprolegniales</taxon>
        <taxon>Verrucalvaceae</taxon>
        <taxon>Aphanomyces</taxon>
    </lineage>
</organism>
<evidence type="ECO:0000259" key="1">
    <source>
        <dbReference type="Pfam" id="PF03457"/>
    </source>
</evidence>
<evidence type="ECO:0000313" key="10">
    <source>
        <dbReference type="Proteomes" id="UP000283543"/>
    </source>
</evidence>
<feature type="domain" description="Helicase-associated" evidence="1">
    <location>
        <begin position="117"/>
        <end position="187"/>
    </location>
</feature>
<reference evidence="7 8" key="1">
    <citation type="submission" date="2018-08" db="EMBL/GenBank/DDBJ databases">
        <title>Aphanomyces genome sequencing and annotation.</title>
        <authorList>
            <person name="Minardi D."/>
            <person name="Oidtmann B."/>
            <person name="Van Der Giezen M."/>
            <person name="Studholme D.J."/>
        </authorList>
    </citation>
    <scope>NUCLEOTIDE SEQUENCE [LARGE SCALE GENOMIC DNA]</scope>
    <source>
        <strain evidence="3 9">D2</strain>
        <strain evidence="6 11">FDL457</strain>
        <strain evidence="2 7">Kv</strain>
        <strain evidence="5 8">SA</strain>
        <strain evidence="4 10">Si</strain>
    </source>
</reference>
<dbReference type="Proteomes" id="UP000265427">
    <property type="component" value="Unassembled WGS sequence"/>
</dbReference>
<evidence type="ECO:0000313" key="8">
    <source>
        <dbReference type="Proteomes" id="UP000265716"/>
    </source>
</evidence>
<dbReference type="Proteomes" id="UP000265716">
    <property type="component" value="Unassembled WGS sequence"/>
</dbReference>
<dbReference type="InterPro" id="IPR005114">
    <property type="entry name" value="Helicase_assoc"/>
</dbReference>
<protein>
    <recommendedName>
        <fullName evidence="1">Helicase-associated domain-containing protein</fullName>
    </recommendedName>
</protein>
<accession>A0A397B2Z5</accession>
<evidence type="ECO:0000313" key="6">
    <source>
        <dbReference type="EMBL" id="RHZ00665.1"/>
    </source>
</evidence>
<comment type="caution">
    <text evidence="2">The sequence shown here is derived from an EMBL/GenBank/DDBJ whole genome shotgun (WGS) entry which is preliminary data.</text>
</comment>
<dbReference type="Proteomes" id="UP000266643">
    <property type="component" value="Unassembled WGS sequence"/>
</dbReference>
<dbReference type="EMBL" id="QUTF01019015">
    <property type="protein sequence ID" value="RHZ00665.1"/>
    <property type="molecule type" value="Genomic_DNA"/>
</dbReference>
<dbReference type="Pfam" id="PF03457">
    <property type="entry name" value="HA"/>
    <property type="match status" value="2"/>
</dbReference>
<dbReference type="Proteomes" id="UP000283543">
    <property type="component" value="Unassembled WGS sequence"/>
</dbReference>